<dbReference type="HOGENOM" id="CLU_1467920_0_0_1"/>
<name>A0A067NCM4_BOTB1</name>
<dbReference type="AlphaFoldDB" id="A0A067NCM4"/>
<dbReference type="EMBL" id="KL198016">
    <property type="protein sequence ID" value="KDQ21832.1"/>
    <property type="molecule type" value="Genomic_DNA"/>
</dbReference>
<gene>
    <name evidence="1" type="ORF">BOTBODRAFT_141886</name>
</gene>
<reference evidence="2" key="1">
    <citation type="journal article" date="2014" name="Proc. Natl. Acad. Sci. U.S.A.">
        <title>Extensive sampling of basidiomycete genomes demonstrates inadequacy of the white-rot/brown-rot paradigm for wood decay fungi.</title>
        <authorList>
            <person name="Riley R."/>
            <person name="Salamov A.A."/>
            <person name="Brown D.W."/>
            <person name="Nagy L.G."/>
            <person name="Floudas D."/>
            <person name="Held B.W."/>
            <person name="Levasseur A."/>
            <person name="Lombard V."/>
            <person name="Morin E."/>
            <person name="Otillar R."/>
            <person name="Lindquist E.A."/>
            <person name="Sun H."/>
            <person name="LaButti K.M."/>
            <person name="Schmutz J."/>
            <person name="Jabbour D."/>
            <person name="Luo H."/>
            <person name="Baker S.E."/>
            <person name="Pisabarro A.G."/>
            <person name="Walton J.D."/>
            <person name="Blanchette R.A."/>
            <person name="Henrissat B."/>
            <person name="Martin F."/>
            <person name="Cullen D."/>
            <person name="Hibbett D.S."/>
            <person name="Grigoriev I.V."/>
        </authorList>
    </citation>
    <scope>NUCLEOTIDE SEQUENCE [LARGE SCALE GENOMIC DNA]</scope>
    <source>
        <strain evidence="2">FD-172 SS1</strain>
    </source>
</reference>
<evidence type="ECO:0000313" key="1">
    <source>
        <dbReference type="EMBL" id="KDQ21832.1"/>
    </source>
</evidence>
<proteinExistence type="predicted"/>
<accession>A0A067NCM4</accession>
<organism evidence="1 2">
    <name type="scientific">Botryobasidium botryosum (strain FD-172 SS1)</name>
    <dbReference type="NCBI Taxonomy" id="930990"/>
    <lineage>
        <taxon>Eukaryota</taxon>
        <taxon>Fungi</taxon>
        <taxon>Dikarya</taxon>
        <taxon>Basidiomycota</taxon>
        <taxon>Agaricomycotina</taxon>
        <taxon>Agaricomycetes</taxon>
        <taxon>Cantharellales</taxon>
        <taxon>Botryobasidiaceae</taxon>
        <taxon>Botryobasidium</taxon>
    </lineage>
</organism>
<dbReference type="InParanoid" id="A0A067NCM4"/>
<protein>
    <submittedName>
        <fullName evidence="1">Uncharacterized protein</fullName>
    </submittedName>
</protein>
<evidence type="ECO:0000313" key="2">
    <source>
        <dbReference type="Proteomes" id="UP000027195"/>
    </source>
</evidence>
<keyword evidence="2" id="KW-1185">Reference proteome</keyword>
<dbReference type="Proteomes" id="UP000027195">
    <property type="component" value="Unassembled WGS sequence"/>
</dbReference>
<sequence>MQRGDGDGCKSEHQNSAFKRSDRSQWLLLTAIGTEECRRATHKSQLATARIGLRGNEGQVDPTVSNTYAAAMIQNPDRAPDSRKQLASFCPIAILPLYVSEADDSRWSGFEPLRSKATGWQKLESRGGRKVRNPRTSALKIFPPAASTAMLVMRRPITVKHCLVVAYSTLGAQDARNSESGGRY</sequence>